<dbReference type="PRINTS" id="PR00411">
    <property type="entry name" value="PNDRDTASEI"/>
</dbReference>
<accession>A0A9P0GM08</accession>
<dbReference type="GO" id="GO:0034599">
    <property type="term" value="P:cellular response to oxidative stress"/>
    <property type="evidence" value="ECO:0007669"/>
    <property type="project" value="TreeGrafter"/>
</dbReference>
<dbReference type="GO" id="GO:0045454">
    <property type="term" value="P:cell redox homeostasis"/>
    <property type="evidence" value="ECO:0007669"/>
    <property type="project" value="InterPro"/>
</dbReference>
<evidence type="ECO:0000259" key="6">
    <source>
        <dbReference type="Pfam" id="PF07992"/>
    </source>
</evidence>
<dbReference type="OrthoDB" id="5956163at2759"/>
<dbReference type="EMBL" id="OU892286">
    <property type="protein sequence ID" value="CAH1122909.1"/>
    <property type="molecule type" value="Genomic_DNA"/>
</dbReference>
<name>A0A9P0GM08_9CUCU</name>
<dbReference type="PRINTS" id="PR00368">
    <property type="entry name" value="FADPNR"/>
</dbReference>
<dbReference type="PANTHER" id="PTHR42737">
    <property type="entry name" value="GLUTATHIONE REDUCTASE"/>
    <property type="match status" value="1"/>
</dbReference>
<evidence type="ECO:0000313" key="8">
    <source>
        <dbReference type="Proteomes" id="UP001152799"/>
    </source>
</evidence>
<dbReference type="PANTHER" id="PTHR42737:SF7">
    <property type="entry name" value="THIOREDOXIN-DISULFIDE REDUCTASE"/>
    <property type="match status" value="1"/>
</dbReference>
<dbReference type="AlphaFoldDB" id="A0A9P0GM08"/>
<protein>
    <recommendedName>
        <fullName evidence="6">FAD/NAD(P)-binding domain-containing protein</fullName>
    </recommendedName>
</protein>
<evidence type="ECO:0000256" key="5">
    <source>
        <dbReference type="ARBA" id="ARBA00023284"/>
    </source>
</evidence>
<reference evidence="7" key="1">
    <citation type="submission" date="2022-01" db="EMBL/GenBank/DDBJ databases">
        <authorList>
            <person name="King R."/>
        </authorList>
    </citation>
    <scope>NUCLEOTIDE SEQUENCE</scope>
</reference>
<evidence type="ECO:0000256" key="2">
    <source>
        <dbReference type="ARBA" id="ARBA00007532"/>
    </source>
</evidence>
<keyword evidence="3" id="KW-0560">Oxidoreductase</keyword>
<evidence type="ECO:0000256" key="4">
    <source>
        <dbReference type="ARBA" id="ARBA00023157"/>
    </source>
</evidence>
<organism evidence="7 8">
    <name type="scientific">Ceutorhynchus assimilis</name>
    <name type="common">cabbage seed weevil</name>
    <dbReference type="NCBI Taxonomy" id="467358"/>
    <lineage>
        <taxon>Eukaryota</taxon>
        <taxon>Metazoa</taxon>
        <taxon>Ecdysozoa</taxon>
        <taxon>Arthropoda</taxon>
        <taxon>Hexapoda</taxon>
        <taxon>Insecta</taxon>
        <taxon>Pterygota</taxon>
        <taxon>Neoptera</taxon>
        <taxon>Endopterygota</taxon>
        <taxon>Coleoptera</taxon>
        <taxon>Polyphaga</taxon>
        <taxon>Cucujiformia</taxon>
        <taxon>Curculionidae</taxon>
        <taxon>Ceutorhynchinae</taxon>
        <taxon>Ceutorhynchus</taxon>
    </lineage>
</organism>
<evidence type="ECO:0000313" key="7">
    <source>
        <dbReference type="EMBL" id="CAH1122909.1"/>
    </source>
</evidence>
<dbReference type="Gene3D" id="3.50.50.60">
    <property type="entry name" value="FAD/NAD(P)-binding domain"/>
    <property type="match status" value="1"/>
</dbReference>
<feature type="domain" description="FAD/NAD(P)-binding" evidence="6">
    <location>
        <begin position="52"/>
        <end position="382"/>
    </location>
</feature>
<dbReference type="Pfam" id="PF07992">
    <property type="entry name" value="Pyr_redox_2"/>
    <property type="match status" value="1"/>
</dbReference>
<dbReference type="GO" id="GO:0004362">
    <property type="term" value="F:glutathione-disulfide reductase (NADPH) activity"/>
    <property type="evidence" value="ECO:0007669"/>
    <property type="project" value="TreeGrafter"/>
</dbReference>
<keyword evidence="5" id="KW-0676">Redox-active center</keyword>
<comment type="cofactor">
    <cofactor evidence="1">
        <name>FAD</name>
        <dbReference type="ChEBI" id="CHEBI:57692"/>
    </cofactor>
</comment>
<dbReference type="SUPFAM" id="SSF51905">
    <property type="entry name" value="FAD/NAD(P)-binding domain"/>
    <property type="match status" value="1"/>
</dbReference>
<dbReference type="GO" id="GO:0005829">
    <property type="term" value="C:cytosol"/>
    <property type="evidence" value="ECO:0007669"/>
    <property type="project" value="TreeGrafter"/>
</dbReference>
<dbReference type="InterPro" id="IPR046952">
    <property type="entry name" value="GSHR/TRXR-like"/>
</dbReference>
<dbReference type="GO" id="GO:0006749">
    <property type="term" value="P:glutathione metabolic process"/>
    <property type="evidence" value="ECO:0007669"/>
    <property type="project" value="TreeGrafter"/>
</dbReference>
<gene>
    <name evidence="7" type="ORF">CEUTPL_LOCUS1945</name>
</gene>
<dbReference type="InterPro" id="IPR036188">
    <property type="entry name" value="FAD/NAD-bd_sf"/>
</dbReference>
<proteinExistence type="inferred from homology"/>
<dbReference type="Proteomes" id="UP001152799">
    <property type="component" value="Chromosome 10"/>
</dbReference>
<dbReference type="GO" id="GO:0005739">
    <property type="term" value="C:mitochondrion"/>
    <property type="evidence" value="ECO:0007669"/>
    <property type="project" value="TreeGrafter"/>
</dbReference>
<comment type="similarity">
    <text evidence="2">Belongs to the class-I pyridine nucleotide-disulfide oxidoreductase family.</text>
</comment>
<evidence type="ECO:0000256" key="1">
    <source>
        <dbReference type="ARBA" id="ARBA00001974"/>
    </source>
</evidence>
<dbReference type="GO" id="GO:0050660">
    <property type="term" value="F:flavin adenine dinucleotide binding"/>
    <property type="evidence" value="ECO:0007669"/>
    <property type="project" value="InterPro"/>
</dbReference>
<dbReference type="InterPro" id="IPR023753">
    <property type="entry name" value="FAD/NAD-binding_dom"/>
</dbReference>
<sequence length="428" mass="46968">MNTNSRGEVNANANEDSQVSISSSKSKSCKAIPELLPKCDAKCLVPLCEFDYDLLVIGAGVAGLAAAIEANEHGARVAIVNCVEATPLGTRWSIGGTCINVGSIPKKLFHVAALLGEHLTESEFYGWNVPQKKVNWTKLKNGVQKHIKDTNLAIKLELFERKIDYYYAKASFKDPHTVETIRKGRTKLLKGKIILIAVGSRSEYPHIPGVYLGISIDDLFSLDKAPGKTLIIGDGYISAEIAGILNGLGYETCILCMKPEPFTELDSNMAFKIMNELRSRGVKFYIGSNVDQIEQSTNDNTLTVVWYKHTERYEDEFDTVLFSMGRTPYTADLGLQKAGVELAADGKKIFAVNEQTNVPHIYAIGDVLYGKPELSSVANKAGQLLARKLFAGITITDQINYDLIPVTVLTPVEYSYVGKCFGICRPIV</sequence>
<keyword evidence="8" id="KW-1185">Reference proteome</keyword>
<evidence type="ECO:0000256" key="3">
    <source>
        <dbReference type="ARBA" id="ARBA00023002"/>
    </source>
</evidence>
<keyword evidence="4" id="KW-1015">Disulfide bond</keyword>